<dbReference type="PRINTS" id="PR00385">
    <property type="entry name" value="P450"/>
</dbReference>
<keyword evidence="7" id="KW-0256">Endoplasmic reticulum</keyword>
<comment type="cofactor">
    <cofactor evidence="1 13">
        <name>heme</name>
        <dbReference type="ChEBI" id="CHEBI:30413"/>
    </cofactor>
</comment>
<evidence type="ECO:0000256" key="7">
    <source>
        <dbReference type="ARBA" id="ARBA00022824"/>
    </source>
</evidence>
<dbReference type="EMBL" id="OU896714">
    <property type="protein sequence ID" value="CAH1178920.1"/>
    <property type="molecule type" value="Genomic_DNA"/>
</dbReference>
<proteinExistence type="inferred from homology"/>
<evidence type="ECO:0008006" key="18">
    <source>
        <dbReference type="Google" id="ProtNLM"/>
    </source>
</evidence>
<evidence type="ECO:0000256" key="5">
    <source>
        <dbReference type="ARBA" id="ARBA00022617"/>
    </source>
</evidence>
<dbReference type="AlphaFoldDB" id="A0A9P0DTU7"/>
<evidence type="ECO:0000256" key="3">
    <source>
        <dbReference type="ARBA" id="ARBA00004406"/>
    </source>
</evidence>
<keyword evidence="11 14" id="KW-0503">Monooxygenase</keyword>
<dbReference type="InterPro" id="IPR036396">
    <property type="entry name" value="Cyt_P450_sf"/>
</dbReference>
<evidence type="ECO:0000256" key="2">
    <source>
        <dbReference type="ARBA" id="ARBA00004174"/>
    </source>
</evidence>
<dbReference type="FunFam" id="1.10.630.10:FF:000042">
    <property type="entry name" value="Cytochrome P450"/>
    <property type="match status" value="1"/>
</dbReference>
<keyword evidence="9 14" id="KW-0560">Oxidoreductase</keyword>
<dbReference type="Pfam" id="PF00067">
    <property type="entry name" value="p450"/>
    <property type="match status" value="1"/>
</dbReference>
<evidence type="ECO:0000256" key="15">
    <source>
        <dbReference type="SAM" id="Phobius"/>
    </source>
</evidence>
<reference evidence="16" key="1">
    <citation type="submission" date="2022-01" db="EMBL/GenBank/DDBJ databases">
        <authorList>
            <person name="King R."/>
        </authorList>
    </citation>
    <scope>NUCLEOTIDE SEQUENCE</scope>
</reference>
<dbReference type="SUPFAM" id="SSF48264">
    <property type="entry name" value="Cytochrome P450"/>
    <property type="match status" value="1"/>
</dbReference>
<feature type="binding site" description="axial binding residue" evidence="13">
    <location>
        <position position="467"/>
    </location>
    <ligand>
        <name>heme</name>
        <dbReference type="ChEBI" id="CHEBI:30413"/>
    </ligand>
    <ligandPart>
        <name>Fe</name>
        <dbReference type="ChEBI" id="CHEBI:18248"/>
    </ligandPart>
</feature>
<comment type="subcellular location">
    <subcellularLocation>
        <location evidence="3">Endoplasmic reticulum membrane</location>
        <topology evidence="3">Peripheral membrane protein</topology>
    </subcellularLocation>
    <subcellularLocation>
        <location evidence="2">Microsome membrane</location>
        <topology evidence="2">Peripheral membrane protein</topology>
    </subcellularLocation>
</comment>
<evidence type="ECO:0000256" key="4">
    <source>
        <dbReference type="ARBA" id="ARBA00010617"/>
    </source>
</evidence>
<evidence type="ECO:0000256" key="9">
    <source>
        <dbReference type="ARBA" id="ARBA00023002"/>
    </source>
</evidence>
<keyword evidence="8" id="KW-0492">Microsome</keyword>
<dbReference type="InterPro" id="IPR050476">
    <property type="entry name" value="Insect_CytP450_Detox"/>
</dbReference>
<evidence type="ECO:0000256" key="8">
    <source>
        <dbReference type="ARBA" id="ARBA00022848"/>
    </source>
</evidence>
<keyword evidence="17" id="KW-1185">Reference proteome</keyword>
<protein>
    <recommendedName>
        <fullName evidence="18">Cytochrome P450</fullName>
    </recommendedName>
</protein>
<dbReference type="InterPro" id="IPR017972">
    <property type="entry name" value="Cyt_P450_CS"/>
</dbReference>
<dbReference type="PANTHER" id="PTHR24292:SF54">
    <property type="entry name" value="CYP9F3-RELATED"/>
    <property type="match status" value="1"/>
</dbReference>
<accession>A0A9P0DTU7</accession>
<gene>
    <name evidence="16" type="ORF">PHAECO_LOCUS12046</name>
</gene>
<keyword evidence="6 13" id="KW-0479">Metal-binding</keyword>
<evidence type="ECO:0000313" key="16">
    <source>
        <dbReference type="EMBL" id="CAH1178920.1"/>
    </source>
</evidence>
<comment type="similarity">
    <text evidence="4 14">Belongs to the cytochrome P450 family.</text>
</comment>
<evidence type="ECO:0000256" key="1">
    <source>
        <dbReference type="ARBA" id="ARBA00001971"/>
    </source>
</evidence>
<evidence type="ECO:0000256" key="11">
    <source>
        <dbReference type="ARBA" id="ARBA00023033"/>
    </source>
</evidence>
<sequence length="524" mass="61183">MWTILLVTTLMMLIYYYTIKPLYFWKNRGVKQEPMLTAYFYNLFSIFQRKSPAHVIENWYNSYPDLRYIGLYQFNVPVLMVKDTELVKLMTIKDFDHFTDHRTFVPADLDPLWGKNLFALTGTEWRQMRPTLSPSFTSSKMKGMFFLMKDCAETFVRHFLDKNEDVVTVEIKDVMTRYCNDVIATTSFGIEVNSLDQPDNEFYRMGKKATDLRSFSKQMRFIGYILSPTIYRFLGLKLFEDDVGTFFRSLVDDTIKIREEKGIVRHDMIHLLMEARKGIQENDEKGIADTGFATVEEANLGKISRELTNEDITAQALVFFFAGFDSVSNMMCFLAYELVANPEIQDKLREEISETLEICKGKLTYEALVNMKYMDMVVSEVLRKWPINMATDRVCTKPYTIEPVLPDERPVHLEKGTYVFFPQYGIQHDPELYPDPERFDPERFNDENKAKIKPCSYLPFGLGPRNCIGSRFALLEVKILFFYILANFDIVPVEKSTIPIVLAKSMFYLGSEGGFWFGLKRRQK</sequence>
<evidence type="ECO:0000256" key="12">
    <source>
        <dbReference type="ARBA" id="ARBA00023136"/>
    </source>
</evidence>
<keyword evidence="15" id="KW-1133">Transmembrane helix</keyword>
<dbReference type="GO" id="GO:0016705">
    <property type="term" value="F:oxidoreductase activity, acting on paired donors, with incorporation or reduction of molecular oxygen"/>
    <property type="evidence" value="ECO:0007669"/>
    <property type="project" value="InterPro"/>
</dbReference>
<keyword evidence="12 15" id="KW-0472">Membrane</keyword>
<dbReference type="PANTHER" id="PTHR24292">
    <property type="entry name" value="CYTOCHROME P450"/>
    <property type="match status" value="1"/>
</dbReference>
<dbReference type="GO" id="GO:0020037">
    <property type="term" value="F:heme binding"/>
    <property type="evidence" value="ECO:0007669"/>
    <property type="project" value="InterPro"/>
</dbReference>
<evidence type="ECO:0000256" key="13">
    <source>
        <dbReference type="PIRSR" id="PIRSR602401-1"/>
    </source>
</evidence>
<evidence type="ECO:0000313" key="17">
    <source>
        <dbReference type="Proteomes" id="UP001153737"/>
    </source>
</evidence>
<evidence type="ECO:0000256" key="6">
    <source>
        <dbReference type="ARBA" id="ARBA00022723"/>
    </source>
</evidence>
<keyword evidence="5 13" id="KW-0349">Heme</keyword>
<evidence type="ECO:0000256" key="14">
    <source>
        <dbReference type="RuleBase" id="RU000461"/>
    </source>
</evidence>
<dbReference type="GO" id="GO:0004497">
    <property type="term" value="F:monooxygenase activity"/>
    <property type="evidence" value="ECO:0007669"/>
    <property type="project" value="UniProtKB-KW"/>
</dbReference>
<dbReference type="OrthoDB" id="2789670at2759"/>
<dbReference type="PRINTS" id="PR00463">
    <property type="entry name" value="EP450I"/>
</dbReference>
<name>A0A9P0DTU7_PHACE</name>
<dbReference type="InterPro" id="IPR002401">
    <property type="entry name" value="Cyt_P450_E_grp-I"/>
</dbReference>
<dbReference type="Gene3D" id="1.10.630.10">
    <property type="entry name" value="Cytochrome P450"/>
    <property type="match status" value="1"/>
</dbReference>
<dbReference type="PROSITE" id="PS00086">
    <property type="entry name" value="CYTOCHROME_P450"/>
    <property type="match status" value="1"/>
</dbReference>
<dbReference type="InterPro" id="IPR001128">
    <property type="entry name" value="Cyt_P450"/>
</dbReference>
<organism evidence="16 17">
    <name type="scientific">Phaedon cochleariae</name>
    <name type="common">Mustard beetle</name>
    <dbReference type="NCBI Taxonomy" id="80249"/>
    <lineage>
        <taxon>Eukaryota</taxon>
        <taxon>Metazoa</taxon>
        <taxon>Ecdysozoa</taxon>
        <taxon>Arthropoda</taxon>
        <taxon>Hexapoda</taxon>
        <taxon>Insecta</taxon>
        <taxon>Pterygota</taxon>
        <taxon>Neoptera</taxon>
        <taxon>Endopterygota</taxon>
        <taxon>Coleoptera</taxon>
        <taxon>Polyphaga</taxon>
        <taxon>Cucujiformia</taxon>
        <taxon>Chrysomeloidea</taxon>
        <taxon>Chrysomelidae</taxon>
        <taxon>Chrysomelinae</taxon>
        <taxon>Chrysomelini</taxon>
        <taxon>Phaedon</taxon>
    </lineage>
</organism>
<dbReference type="GO" id="GO:0005506">
    <property type="term" value="F:iron ion binding"/>
    <property type="evidence" value="ECO:0007669"/>
    <property type="project" value="InterPro"/>
</dbReference>
<keyword evidence="15" id="KW-0812">Transmembrane</keyword>
<feature type="transmembrane region" description="Helical" evidence="15">
    <location>
        <begin position="6"/>
        <end position="25"/>
    </location>
</feature>
<reference evidence="16" key="2">
    <citation type="submission" date="2022-10" db="EMBL/GenBank/DDBJ databases">
        <authorList>
            <consortium name="ENA_rothamsted_submissions"/>
            <consortium name="culmorum"/>
            <person name="King R."/>
        </authorList>
    </citation>
    <scope>NUCLEOTIDE SEQUENCE</scope>
</reference>
<dbReference type="GO" id="GO:0005789">
    <property type="term" value="C:endoplasmic reticulum membrane"/>
    <property type="evidence" value="ECO:0007669"/>
    <property type="project" value="UniProtKB-SubCell"/>
</dbReference>
<evidence type="ECO:0000256" key="10">
    <source>
        <dbReference type="ARBA" id="ARBA00023004"/>
    </source>
</evidence>
<dbReference type="Proteomes" id="UP001153737">
    <property type="component" value="Chromosome 8"/>
</dbReference>
<dbReference type="CDD" id="cd11056">
    <property type="entry name" value="CYP6-like"/>
    <property type="match status" value="1"/>
</dbReference>
<keyword evidence="10 13" id="KW-0408">Iron</keyword>